<evidence type="ECO:0000313" key="1">
    <source>
        <dbReference type="EMBL" id="CUK25221.1"/>
    </source>
</evidence>
<sequence length="127" mass="14320">MAQPNESRSEAETNATIAEQNDRFRTTWGADFTVPGQIMLTRGVADLSPVAKAIIMQRVQTFSEFSKDNDPYGDHTFGAFELEIAGNSYHIFWKIDLYDKYYSMGSDDPADVAVTRRVLTVLHASEY</sequence>
<dbReference type="Pfam" id="PF12599">
    <property type="entry name" value="DUF3768"/>
    <property type="match status" value="1"/>
</dbReference>
<evidence type="ECO:0000313" key="2">
    <source>
        <dbReference type="Proteomes" id="UP000051184"/>
    </source>
</evidence>
<dbReference type="OrthoDB" id="1495368at2"/>
<evidence type="ECO:0008006" key="3">
    <source>
        <dbReference type="Google" id="ProtNLM"/>
    </source>
</evidence>
<dbReference type="AlphaFoldDB" id="A0A0P1INV9"/>
<accession>A0A0P1INV9</accession>
<gene>
    <name evidence="1" type="ORF">TA5114_01013</name>
</gene>
<keyword evidence="2" id="KW-1185">Reference proteome</keyword>
<organism evidence="1 2">
    <name type="scientific">Cognatishimia activa</name>
    <dbReference type="NCBI Taxonomy" id="1715691"/>
    <lineage>
        <taxon>Bacteria</taxon>
        <taxon>Pseudomonadati</taxon>
        <taxon>Pseudomonadota</taxon>
        <taxon>Alphaproteobacteria</taxon>
        <taxon>Rhodobacterales</taxon>
        <taxon>Paracoccaceae</taxon>
        <taxon>Cognatishimia</taxon>
    </lineage>
</organism>
<dbReference type="RefSeq" id="WP_058314211.1">
    <property type="nucleotide sequence ID" value="NZ_CYTO01000018.1"/>
</dbReference>
<reference evidence="2" key="1">
    <citation type="submission" date="2015-09" db="EMBL/GenBank/DDBJ databases">
        <authorList>
            <person name="Rodrigo-Torres Lidia"/>
            <person name="Arahal R.David."/>
        </authorList>
    </citation>
    <scope>NUCLEOTIDE SEQUENCE [LARGE SCALE GENOMIC DNA]</scope>
    <source>
        <strain evidence="2">CECT 5114</strain>
    </source>
</reference>
<dbReference type="EMBL" id="CYUE01000011">
    <property type="protein sequence ID" value="CUK25221.1"/>
    <property type="molecule type" value="Genomic_DNA"/>
</dbReference>
<dbReference type="Proteomes" id="UP000051184">
    <property type="component" value="Unassembled WGS sequence"/>
</dbReference>
<dbReference type="InterPro" id="IPR022243">
    <property type="entry name" value="DUF3768"/>
</dbReference>
<name>A0A0P1INV9_9RHOB</name>
<protein>
    <recommendedName>
        <fullName evidence="3">DUF3768 domain-containing protein</fullName>
    </recommendedName>
</protein>
<dbReference type="STRING" id="1715691.TA5113_01793"/>
<proteinExistence type="predicted"/>